<dbReference type="SUPFAM" id="SSF48452">
    <property type="entry name" value="TPR-like"/>
    <property type="match status" value="1"/>
</dbReference>
<dbReference type="Gene3D" id="1.25.40.10">
    <property type="entry name" value="Tetratricopeptide repeat domain"/>
    <property type="match status" value="1"/>
</dbReference>
<dbReference type="Proteomes" id="UP000307440">
    <property type="component" value="Unassembled WGS sequence"/>
</dbReference>
<evidence type="ECO:0000313" key="2">
    <source>
        <dbReference type="EMBL" id="TFK23780.1"/>
    </source>
</evidence>
<sequence length="954" mass="104613">MLSQCFERTGKLSDISEAIAAGKRSIELTSLGHPDLPGHFSNLGSSFLRRFYQTGELHDISEAVSSQQKAVELTPLGHPNLPKLLNNLGGSFRHRFELTGELCDIAEAIALQQKALELTSPGQIILHEWSNLGTSFLRRYERTGELADIAESIAAYQRAVALTPPGHPNLPGQLGSLGGSFHHRFERTNQLSDIAEAIASQQRAVELTPPGHPNLPIVLSNLGNSFSSRFANTGWLSDITEAITLQQRAVKLTAPGHLELPRRLSNLGNSFYHRFTHTRELSDIGESVESHQRAVDLSPPGHPELPQRVNNLGISFLSRFEQTGDVSDITEALAAGRRAVELAPPGHVDLPGRLSNLATSFLSRFEKTLSFDDLKESIAHYKSAATATSGPPSIRFSAAKHWATLSHRHFTTFPETLLAFATAVRLISVIAGLEQTVQNRHSQLQSISSFTLQAAAAACALGRPDKAIEWLEQGRCLVWNQLNHLRTPLDDLRVTHPDLAHRVLEISKALESAGSRMSQSSTGTQALMSEKVGAEEEARSHIYLAKEWDNVIDTIRSTVPGFETFLLPPSCTTLLQNLPNSGWTIVINVHKDRSDALALRAGLDKPIHIELPGFSSEMAEKLRENLKKHLVDSKVRMREVEADEEDGRGCKPVGLSKGTVLRDILAYLWKEVVKPIFDALELVRSPPELPRIWWCATGPLAFLPLHAAGLYEKLNSHTIFDYAVSSYTPTATFLTNRVMNARRAPELEDASGLLLVSQPSTPGLSRIPGTMKEVHAIQTQLATCAVRLCILEGEAATIEAGLKEMDNYSCVHLACHAIQNKVEPLQSGFYFHDGPLSLSTIIKKDLKHADLAFLSACQTSAGEEKLSEEAVHLAGGMLAAGYRGVVATMWAIRDKQAPQVAGDFYEYLLAEDGAAMNGSRAAYALHHAMQKLRTRCDNSESSLLTWVPYVHFGL</sequence>
<gene>
    <name evidence="2" type="ORF">FA15DRAFT_743820</name>
</gene>
<dbReference type="InterPro" id="IPR011990">
    <property type="entry name" value="TPR-like_helical_dom_sf"/>
</dbReference>
<dbReference type="InterPro" id="IPR024983">
    <property type="entry name" value="CHAT_dom"/>
</dbReference>
<reference evidence="2 3" key="1">
    <citation type="journal article" date="2019" name="Nat. Ecol. Evol.">
        <title>Megaphylogeny resolves global patterns of mushroom evolution.</title>
        <authorList>
            <person name="Varga T."/>
            <person name="Krizsan K."/>
            <person name="Foldi C."/>
            <person name="Dima B."/>
            <person name="Sanchez-Garcia M."/>
            <person name="Sanchez-Ramirez S."/>
            <person name="Szollosi G.J."/>
            <person name="Szarkandi J.G."/>
            <person name="Papp V."/>
            <person name="Albert L."/>
            <person name="Andreopoulos W."/>
            <person name="Angelini C."/>
            <person name="Antonin V."/>
            <person name="Barry K.W."/>
            <person name="Bougher N.L."/>
            <person name="Buchanan P."/>
            <person name="Buyck B."/>
            <person name="Bense V."/>
            <person name="Catcheside P."/>
            <person name="Chovatia M."/>
            <person name="Cooper J."/>
            <person name="Damon W."/>
            <person name="Desjardin D."/>
            <person name="Finy P."/>
            <person name="Geml J."/>
            <person name="Haridas S."/>
            <person name="Hughes K."/>
            <person name="Justo A."/>
            <person name="Karasinski D."/>
            <person name="Kautmanova I."/>
            <person name="Kiss B."/>
            <person name="Kocsube S."/>
            <person name="Kotiranta H."/>
            <person name="LaButti K.M."/>
            <person name="Lechner B.E."/>
            <person name="Liimatainen K."/>
            <person name="Lipzen A."/>
            <person name="Lukacs Z."/>
            <person name="Mihaltcheva S."/>
            <person name="Morgado L.N."/>
            <person name="Niskanen T."/>
            <person name="Noordeloos M.E."/>
            <person name="Ohm R.A."/>
            <person name="Ortiz-Santana B."/>
            <person name="Ovrebo C."/>
            <person name="Racz N."/>
            <person name="Riley R."/>
            <person name="Savchenko A."/>
            <person name="Shiryaev A."/>
            <person name="Soop K."/>
            <person name="Spirin V."/>
            <person name="Szebenyi C."/>
            <person name="Tomsovsky M."/>
            <person name="Tulloss R.E."/>
            <person name="Uehling J."/>
            <person name="Grigoriev I.V."/>
            <person name="Vagvolgyi C."/>
            <person name="Papp T."/>
            <person name="Martin F.M."/>
            <person name="Miettinen O."/>
            <person name="Hibbett D.S."/>
            <person name="Nagy L.G."/>
        </authorList>
    </citation>
    <scope>NUCLEOTIDE SEQUENCE [LARGE SCALE GENOMIC DNA]</scope>
    <source>
        <strain evidence="2 3">CBS 121175</strain>
    </source>
</reference>
<evidence type="ECO:0000259" key="1">
    <source>
        <dbReference type="Pfam" id="PF12770"/>
    </source>
</evidence>
<dbReference type="OrthoDB" id="9991317at2759"/>
<feature type="domain" description="CHAT" evidence="1">
    <location>
        <begin position="665"/>
        <end position="953"/>
    </location>
</feature>
<dbReference type="EMBL" id="ML210212">
    <property type="protein sequence ID" value="TFK23780.1"/>
    <property type="molecule type" value="Genomic_DNA"/>
</dbReference>
<dbReference type="Pfam" id="PF12770">
    <property type="entry name" value="CHAT"/>
    <property type="match status" value="1"/>
</dbReference>
<organism evidence="2 3">
    <name type="scientific">Coprinopsis marcescibilis</name>
    <name type="common">Agaric fungus</name>
    <name type="synonym">Psathyrella marcescibilis</name>
    <dbReference type="NCBI Taxonomy" id="230819"/>
    <lineage>
        <taxon>Eukaryota</taxon>
        <taxon>Fungi</taxon>
        <taxon>Dikarya</taxon>
        <taxon>Basidiomycota</taxon>
        <taxon>Agaricomycotina</taxon>
        <taxon>Agaricomycetes</taxon>
        <taxon>Agaricomycetidae</taxon>
        <taxon>Agaricales</taxon>
        <taxon>Agaricineae</taxon>
        <taxon>Psathyrellaceae</taxon>
        <taxon>Coprinopsis</taxon>
    </lineage>
</organism>
<dbReference type="STRING" id="230819.A0A5C3KTA0"/>
<keyword evidence="3" id="KW-1185">Reference proteome</keyword>
<dbReference type="PANTHER" id="PTHR19959:SF119">
    <property type="entry name" value="FUNGAL LIPASE-LIKE DOMAIN-CONTAINING PROTEIN"/>
    <property type="match status" value="1"/>
</dbReference>
<proteinExistence type="predicted"/>
<accession>A0A5C3KTA0</accession>
<protein>
    <recommendedName>
        <fullName evidence="1">CHAT domain-containing protein</fullName>
    </recommendedName>
</protein>
<dbReference type="AlphaFoldDB" id="A0A5C3KTA0"/>
<name>A0A5C3KTA0_COPMA</name>
<dbReference type="PANTHER" id="PTHR19959">
    <property type="entry name" value="KINESIN LIGHT CHAIN"/>
    <property type="match status" value="1"/>
</dbReference>
<evidence type="ECO:0000313" key="3">
    <source>
        <dbReference type="Proteomes" id="UP000307440"/>
    </source>
</evidence>